<accession>A0A7W7ZQY9</accession>
<dbReference type="Gene3D" id="2.10.109.10">
    <property type="entry name" value="Umud Fragment, subunit A"/>
    <property type="match status" value="1"/>
</dbReference>
<sequence>MENFGERFKRIRTTHGYTQRGLASEIGISGAAISQWESGETQPDKIRAEFLDAAAHKLHTTVRHLLKGDGAEGNPGSVKVEAFAIHGMVDDEDFDPETGVMIPVYEMDVSGGPGAPILEFAETRYKLHFTRKWLKDVKAKPEEIRVARVRGDSMQPTLWDNDKVVIHMGLTRIRNERLFALAYAGEARVKRLYQLADGRLRVVSDNPDKAKYPDEFIEGDDLNNVLIIGQVIHKMGEGGL</sequence>
<dbReference type="AlphaFoldDB" id="A0A7W7ZQY9"/>
<dbReference type="EMBL" id="JACHIO010000011">
    <property type="protein sequence ID" value="MBB5064506.1"/>
    <property type="molecule type" value="Genomic_DNA"/>
</dbReference>
<dbReference type="RefSeq" id="WP_184256457.1">
    <property type="nucleotide sequence ID" value="NZ_JACHIO010000011.1"/>
</dbReference>
<dbReference type="GO" id="GO:0003677">
    <property type="term" value="F:DNA binding"/>
    <property type="evidence" value="ECO:0007669"/>
    <property type="project" value="UniProtKB-KW"/>
</dbReference>
<dbReference type="GO" id="GO:0004252">
    <property type="term" value="F:serine-type endopeptidase activity"/>
    <property type="evidence" value="ECO:0007669"/>
    <property type="project" value="InterPro"/>
</dbReference>
<evidence type="ECO:0000256" key="3">
    <source>
        <dbReference type="ARBA" id="ARBA00023015"/>
    </source>
</evidence>
<evidence type="ECO:0000313" key="7">
    <source>
        <dbReference type="EMBL" id="MBB5064506.1"/>
    </source>
</evidence>
<protein>
    <submittedName>
        <fullName evidence="7">Phage repressor protein C with HTH and peptisase S24 domain/DNA-binding Xre family transcriptional regulator</fullName>
    </submittedName>
</protein>
<dbReference type="PANTHER" id="PTHR40661:SF3">
    <property type="entry name" value="FELS-1 PROPHAGE TRANSCRIPTIONAL REGULATOR"/>
    <property type="match status" value="1"/>
</dbReference>
<dbReference type="CDD" id="cd00093">
    <property type="entry name" value="HTH_XRE"/>
    <property type="match status" value="1"/>
</dbReference>
<keyword evidence="4 7" id="KW-0238">DNA-binding</keyword>
<dbReference type="CDD" id="cd06529">
    <property type="entry name" value="S24_LexA-like"/>
    <property type="match status" value="1"/>
</dbReference>
<feature type="domain" description="HTH cro/C1-type" evidence="6">
    <location>
        <begin position="8"/>
        <end position="65"/>
    </location>
</feature>
<dbReference type="Pfam" id="PF00717">
    <property type="entry name" value="Peptidase_S24"/>
    <property type="match status" value="1"/>
</dbReference>
<dbReference type="Proteomes" id="UP000584867">
    <property type="component" value="Unassembled WGS sequence"/>
</dbReference>
<dbReference type="InterPro" id="IPR015927">
    <property type="entry name" value="Peptidase_S24_S26A/B/C"/>
</dbReference>
<gene>
    <name evidence="7" type="ORF">HDF15_002864</name>
</gene>
<dbReference type="SMART" id="SM00530">
    <property type="entry name" value="HTH_XRE"/>
    <property type="match status" value="1"/>
</dbReference>
<keyword evidence="3" id="KW-0805">Transcription regulation</keyword>
<evidence type="ECO:0000256" key="2">
    <source>
        <dbReference type="ARBA" id="ARBA00022801"/>
    </source>
</evidence>
<evidence type="ECO:0000256" key="1">
    <source>
        <dbReference type="ARBA" id="ARBA00022670"/>
    </source>
</evidence>
<dbReference type="PROSITE" id="PS00501">
    <property type="entry name" value="SPASE_I_1"/>
    <property type="match status" value="1"/>
</dbReference>
<reference evidence="7 8" key="1">
    <citation type="submission" date="2020-08" db="EMBL/GenBank/DDBJ databases">
        <title>Genomic Encyclopedia of Type Strains, Phase IV (KMG-V): Genome sequencing to study the core and pangenomes of soil and plant-associated prokaryotes.</title>
        <authorList>
            <person name="Whitman W."/>
        </authorList>
    </citation>
    <scope>NUCLEOTIDE SEQUENCE [LARGE SCALE GENOMIC DNA]</scope>
    <source>
        <strain evidence="7 8">X5P3</strain>
    </source>
</reference>
<dbReference type="InterPro" id="IPR010982">
    <property type="entry name" value="Lambda_DNA-bd_dom_sf"/>
</dbReference>
<dbReference type="Pfam" id="PF01381">
    <property type="entry name" value="HTH_3"/>
    <property type="match status" value="1"/>
</dbReference>
<dbReference type="PANTHER" id="PTHR40661">
    <property type="match status" value="1"/>
</dbReference>
<dbReference type="SUPFAM" id="SSF47413">
    <property type="entry name" value="lambda repressor-like DNA-binding domains"/>
    <property type="match status" value="1"/>
</dbReference>
<dbReference type="SUPFAM" id="SSF51306">
    <property type="entry name" value="LexA/Signal peptidase"/>
    <property type="match status" value="1"/>
</dbReference>
<evidence type="ECO:0000259" key="6">
    <source>
        <dbReference type="PROSITE" id="PS50943"/>
    </source>
</evidence>
<dbReference type="InterPro" id="IPR039418">
    <property type="entry name" value="LexA-like"/>
</dbReference>
<organism evidence="7 8">
    <name type="scientific">Granulicella mallensis</name>
    <dbReference type="NCBI Taxonomy" id="940614"/>
    <lineage>
        <taxon>Bacteria</taxon>
        <taxon>Pseudomonadati</taxon>
        <taxon>Acidobacteriota</taxon>
        <taxon>Terriglobia</taxon>
        <taxon>Terriglobales</taxon>
        <taxon>Acidobacteriaceae</taxon>
        <taxon>Granulicella</taxon>
    </lineage>
</organism>
<proteinExistence type="predicted"/>
<evidence type="ECO:0000313" key="8">
    <source>
        <dbReference type="Proteomes" id="UP000584867"/>
    </source>
</evidence>
<evidence type="ECO:0000256" key="4">
    <source>
        <dbReference type="ARBA" id="ARBA00023125"/>
    </source>
</evidence>
<evidence type="ECO:0000256" key="5">
    <source>
        <dbReference type="ARBA" id="ARBA00023163"/>
    </source>
</evidence>
<dbReference type="InterPro" id="IPR001387">
    <property type="entry name" value="Cro/C1-type_HTH"/>
</dbReference>
<dbReference type="GO" id="GO:0006508">
    <property type="term" value="P:proteolysis"/>
    <property type="evidence" value="ECO:0007669"/>
    <property type="project" value="UniProtKB-KW"/>
</dbReference>
<keyword evidence="1" id="KW-0645">Protease</keyword>
<name>A0A7W7ZQY9_9BACT</name>
<keyword evidence="2" id="KW-0378">Hydrolase</keyword>
<dbReference type="Gene3D" id="1.10.260.40">
    <property type="entry name" value="lambda repressor-like DNA-binding domains"/>
    <property type="match status" value="1"/>
</dbReference>
<dbReference type="InterPro" id="IPR036286">
    <property type="entry name" value="LexA/Signal_pep-like_sf"/>
</dbReference>
<keyword evidence="5" id="KW-0804">Transcription</keyword>
<dbReference type="PROSITE" id="PS50943">
    <property type="entry name" value="HTH_CROC1"/>
    <property type="match status" value="1"/>
</dbReference>
<comment type="caution">
    <text evidence="7">The sequence shown here is derived from an EMBL/GenBank/DDBJ whole genome shotgun (WGS) entry which is preliminary data.</text>
</comment>
<dbReference type="GO" id="GO:0016020">
    <property type="term" value="C:membrane"/>
    <property type="evidence" value="ECO:0007669"/>
    <property type="project" value="InterPro"/>
</dbReference>
<dbReference type="InterPro" id="IPR019756">
    <property type="entry name" value="Pept_S26A_signal_pept_1_Ser-AS"/>
</dbReference>